<evidence type="ECO:0000313" key="1">
    <source>
        <dbReference type="EMBL" id="KAK0461106.1"/>
    </source>
</evidence>
<keyword evidence="2" id="KW-1185">Reference proteome</keyword>
<dbReference type="GeneID" id="85353000"/>
<proteinExistence type="predicted"/>
<dbReference type="RefSeq" id="XP_060333003.1">
    <property type="nucleotide sequence ID" value="XM_060469452.1"/>
</dbReference>
<comment type="caution">
    <text evidence="1">The sequence shown here is derived from an EMBL/GenBank/DDBJ whole genome shotgun (WGS) entry which is preliminary data.</text>
</comment>
<reference evidence="1" key="1">
    <citation type="submission" date="2023-06" db="EMBL/GenBank/DDBJ databases">
        <authorList>
            <consortium name="Lawrence Berkeley National Laboratory"/>
            <person name="Ahrendt S."/>
            <person name="Sahu N."/>
            <person name="Indic B."/>
            <person name="Wong-Bajracharya J."/>
            <person name="Merenyi Z."/>
            <person name="Ke H.-M."/>
            <person name="Monk M."/>
            <person name="Kocsube S."/>
            <person name="Drula E."/>
            <person name="Lipzen A."/>
            <person name="Balint B."/>
            <person name="Henrissat B."/>
            <person name="Andreopoulos B."/>
            <person name="Martin F.M."/>
            <person name="Harder C.B."/>
            <person name="Rigling D."/>
            <person name="Ford K.L."/>
            <person name="Foster G.D."/>
            <person name="Pangilinan J."/>
            <person name="Papanicolaou A."/>
            <person name="Barry K."/>
            <person name="LaButti K."/>
            <person name="Viragh M."/>
            <person name="Koriabine M."/>
            <person name="Yan M."/>
            <person name="Riley R."/>
            <person name="Champramary S."/>
            <person name="Plett K.L."/>
            <person name="Tsai I.J."/>
            <person name="Slot J."/>
            <person name="Sipos G."/>
            <person name="Plett J."/>
            <person name="Nagy L.G."/>
            <person name="Grigoriev I.V."/>
        </authorList>
    </citation>
    <scope>NUCLEOTIDE SEQUENCE</scope>
    <source>
        <strain evidence="1">CCBAS 213</strain>
    </source>
</reference>
<name>A0AA39N8Q8_ARMTA</name>
<dbReference type="EMBL" id="JAUEPS010000011">
    <property type="protein sequence ID" value="KAK0461106.1"/>
    <property type="molecule type" value="Genomic_DNA"/>
</dbReference>
<evidence type="ECO:0000313" key="2">
    <source>
        <dbReference type="Proteomes" id="UP001175211"/>
    </source>
</evidence>
<organism evidence="1 2">
    <name type="scientific">Armillaria tabescens</name>
    <name type="common">Ringless honey mushroom</name>
    <name type="synonym">Agaricus tabescens</name>
    <dbReference type="NCBI Taxonomy" id="1929756"/>
    <lineage>
        <taxon>Eukaryota</taxon>
        <taxon>Fungi</taxon>
        <taxon>Dikarya</taxon>
        <taxon>Basidiomycota</taxon>
        <taxon>Agaricomycotina</taxon>
        <taxon>Agaricomycetes</taxon>
        <taxon>Agaricomycetidae</taxon>
        <taxon>Agaricales</taxon>
        <taxon>Marasmiineae</taxon>
        <taxon>Physalacriaceae</taxon>
        <taxon>Desarmillaria</taxon>
    </lineage>
</organism>
<dbReference type="Proteomes" id="UP001175211">
    <property type="component" value="Unassembled WGS sequence"/>
</dbReference>
<dbReference type="AlphaFoldDB" id="A0AA39N8Q8"/>
<protein>
    <submittedName>
        <fullName evidence="1">Uncharacterized protein</fullName>
    </submittedName>
</protein>
<accession>A0AA39N8Q8</accession>
<sequence>MTLNGVKIEIPGVVTMRSTTTRKTSMTLTPEKCRKDVLSISKAVGILRETADRWNDVDTFLLVAKRCRLHTNIDFMAIEGSISMYQVFDWKPIENFFVDTIKYAQTNSKRMTLVKKQTAREGSDDEIIN</sequence>
<gene>
    <name evidence="1" type="ORF">EV420DRAFT_1477944</name>
</gene>